<dbReference type="InterPro" id="IPR004404">
    <property type="entry name" value="DihydroxyA_deHydtase"/>
</dbReference>
<evidence type="ECO:0000256" key="4">
    <source>
        <dbReference type="ARBA" id="ARBA00022714"/>
    </source>
</evidence>
<keyword evidence="3 15" id="KW-0028">Amino-acid biosynthesis</keyword>
<dbReference type="UniPathway" id="UPA00047">
    <property type="reaction ID" value="UER00057"/>
</dbReference>
<comment type="caution">
    <text evidence="18">The sequence shown here is derived from an EMBL/GenBank/DDBJ whole genome shotgun (WGS) entry which is preliminary data.</text>
</comment>
<comment type="function">
    <text evidence="15">Functions in the biosynthesis of branched-chain amino acids. Catalyzes the dehydration of (2R,3R)-2,3-dihydroxy-3-methylpentanoate (2,3-dihydroxy-3-methylvalerate) into 2-oxo-3-methylpentanoate (2-oxo-3-methylvalerate) and of (2R)-2,3-dihydroxy-3-methylbutanoate (2,3-dihydroxyisovalerate) into 2-oxo-3-methylbutanoate (2-oxoisovalerate), the penultimate precursor to L-isoleucine and L-valine, respectively.</text>
</comment>
<dbReference type="PANTHER" id="PTHR43661">
    <property type="entry name" value="D-XYLONATE DEHYDRATASE"/>
    <property type="match status" value="1"/>
</dbReference>
<evidence type="ECO:0000256" key="8">
    <source>
        <dbReference type="ARBA" id="ARBA00023014"/>
    </source>
</evidence>
<evidence type="ECO:0000256" key="15">
    <source>
        <dbReference type="HAMAP-Rule" id="MF_00012"/>
    </source>
</evidence>
<dbReference type="RefSeq" id="WP_045257412.1">
    <property type="nucleotide sequence ID" value="NZ_CP158847.1"/>
</dbReference>
<dbReference type="STRING" id="273678.RS84_01812"/>
<dbReference type="FunFam" id="3.50.30.80:FF:000001">
    <property type="entry name" value="Dihydroxy-acid dehydratase"/>
    <property type="match status" value="1"/>
</dbReference>
<evidence type="ECO:0000256" key="10">
    <source>
        <dbReference type="ARBA" id="ARBA00023304"/>
    </source>
</evidence>
<accession>A0A0M2HNA1</accession>
<evidence type="ECO:0000313" key="19">
    <source>
        <dbReference type="Proteomes" id="UP000033900"/>
    </source>
</evidence>
<dbReference type="GO" id="GO:0004160">
    <property type="term" value="F:dihydroxy-acid dehydratase activity"/>
    <property type="evidence" value="ECO:0007669"/>
    <property type="project" value="UniProtKB-UniRule"/>
</dbReference>
<evidence type="ECO:0000256" key="13">
    <source>
        <dbReference type="ARBA" id="ARBA00029437"/>
    </source>
</evidence>
<sequence length="634" mass="66104">MPTPLRSRTVTHGRNAAGARALFRAAGVNAADFGKPMIAVANSFTEFVPGHTHLQPVGRIVSEAISAAGGIPREFNTIAVDDGIAMGHGGMLYSLPSRDLIADSVEYMVNAHQADALVCISNCDKITPGMLMAALRLNIPTVFVSGGPMESGRATLVDGSVRTLDLVDAISEAANDTVSDADIQRIEENACPTCGSCSGMFTANSMNCLVEALGLALPGNGSVLATHTARRALYERAGEVAVQITKAFYDDDDASVLPRAVASPAAFANAMALDIAMGGSTNTILHLLAAAHEAGIDFGLDEIDAISRRVPCLAKIAPNPAYGRMYYMEDVHRAGGIPAILGELHRAGLLNDDVSSIHSESLSAWLAEWDIRGGAASDTAQDLWYAAPGGVRSSSAFSQSERWAALDTDAEGGCIRDAAHAYSADGGLAVLRGNIAVDGAVVKTAGVDPSILVFSGPAVVCESQEEAVAKILGKKVQPGDVVVIRYEGPKGGPGMQEMLHPTSFLKGRGLGKVCALITDGRFSGGTSGLSIGHVSPEAASGGVIALVEDGDIIDIDIPTRGLSLRVDESVLEERRARLLENGGYRPVDRQRPVSLALRAYAAMATSADRGAVRDVEAVERAMREQELRGAGALV</sequence>
<evidence type="ECO:0000259" key="17">
    <source>
        <dbReference type="Pfam" id="PF24877"/>
    </source>
</evidence>
<comment type="catalytic activity">
    <reaction evidence="11">
        <text>(2R)-2,3-dihydroxy-3-methylbutanoate = 3-methyl-2-oxobutanoate + H2O</text>
        <dbReference type="Rhea" id="RHEA:24809"/>
        <dbReference type="ChEBI" id="CHEBI:11851"/>
        <dbReference type="ChEBI" id="CHEBI:15377"/>
        <dbReference type="ChEBI" id="CHEBI:49072"/>
        <dbReference type="EC" id="4.2.1.9"/>
    </reaction>
    <physiologicalReaction direction="left-to-right" evidence="11">
        <dbReference type="Rhea" id="RHEA:24810"/>
    </physiologicalReaction>
</comment>
<keyword evidence="5 15" id="KW-0479">Metal-binding</keyword>
<feature type="binding site" evidence="15">
    <location>
        <position position="497"/>
    </location>
    <ligand>
        <name>Mg(2+)</name>
        <dbReference type="ChEBI" id="CHEBI:18420"/>
    </ligand>
</feature>
<dbReference type="EMBL" id="JYJB01000008">
    <property type="protein sequence ID" value="KJL48181.1"/>
    <property type="molecule type" value="Genomic_DNA"/>
</dbReference>
<dbReference type="PATRIC" id="fig|273678.4.peg.1816"/>
<dbReference type="Pfam" id="PF00920">
    <property type="entry name" value="ILVD_EDD_N"/>
    <property type="match status" value="1"/>
</dbReference>
<protein>
    <recommendedName>
        <fullName evidence="14 15">Dihydroxy-acid dehydratase</fullName>
        <shortName evidence="15">DAD</shortName>
        <ecNumber evidence="14 15">4.2.1.9</ecNumber>
    </recommendedName>
</protein>
<feature type="modified residue" description="N6-carboxylysine" evidence="15">
    <location>
        <position position="125"/>
    </location>
</feature>
<feature type="binding site" evidence="15">
    <location>
        <position position="124"/>
    </location>
    <ligand>
        <name>Mg(2+)</name>
        <dbReference type="ChEBI" id="CHEBI:18420"/>
    </ligand>
</feature>
<dbReference type="PROSITE" id="PS00887">
    <property type="entry name" value="ILVD_EDD_2"/>
    <property type="match status" value="1"/>
</dbReference>
<dbReference type="InterPro" id="IPR042096">
    <property type="entry name" value="Dihydro-acid_dehy_C"/>
</dbReference>
<dbReference type="GO" id="GO:0051537">
    <property type="term" value="F:2 iron, 2 sulfur cluster binding"/>
    <property type="evidence" value="ECO:0007669"/>
    <property type="project" value="UniProtKB-UniRule"/>
</dbReference>
<evidence type="ECO:0000256" key="5">
    <source>
        <dbReference type="ARBA" id="ARBA00022723"/>
    </source>
</evidence>
<keyword evidence="8 15" id="KW-0411">Iron-sulfur</keyword>
<keyword evidence="6 15" id="KW-0460">Magnesium</keyword>
<dbReference type="EC" id="4.2.1.9" evidence="14 15"/>
<keyword evidence="10 15" id="KW-0100">Branched-chain amino acid biosynthesis</keyword>
<evidence type="ECO:0000259" key="16">
    <source>
        <dbReference type="Pfam" id="PF00920"/>
    </source>
</evidence>
<evidence type="ECO:0000256" key="11">
    <source>
        <dbReference type="ARBA" id="ARBA00029304"/>
    </source>
</evidence>
<evidence type="ECO:0000256" key="1">
    <source>
        <dbReference type="ARBA" id="ARBA00001946"/>
    </source>
</evidence>
<dbReference type="GO" id="GO:0009099">
    <property type="term" value="P:L-valine biosynthetic process"/>
    <property type="evidence" value="ECO:0007669"/>
    <property type="project" value="UniProtKB-UniRule"/>
</dbReference>
<dbReference type="SUPFAM" id="SSF52016">
    <property type="entry name" value="LeuD/IlvD-like"/>
    <property type="match status" value="1"/>
</dbReference>
<dbReference type="NCBIfam" id="NF009103">
    <property type="entry name" value="PRK12448.1"/>
    <property type="match status" value="1"/>
</dbReference>
<gene>
    <name evidence="18" type="primary">ilvD_1</name>
    <name evidence="15" type="synonym">ilvD</name>
    <name evidence="18" type="ORF">RS84_01812</name>
</gene>
<comment type="cofactor">
    <cofactor evidence="15">
        <name>[2Fe-2S] cluster</name>
        <dbReference type="ChEBI" id="CHEBI:190135"/>
    </cofactor>
    <text evidence="15">Binds 1 [2Fe-2S] cluster per subunit. This cluster acts as a Lewis acid cofactor.</text>
</comment>
<dbReference type="AlphaFoldDB" id="A0A0M2HNA1"/>
<organism evidence="18 19">
    <name type="scientific">Microbacterium hydrocarbonoxydans</name>
    <dbReference type="NCBI Taxonomy" id="273678"/>
    <lineage>
        <taxon>Bacteria</taxon>
        <taxon>Bacillati</taxon>
        <taxon>Actinomycetota</taxon>
        <taxon>Actinomycetes</taxon>
        <taxon>Micrococcales</taxon>
        <taxon>Microbacteriaceae</taxon>
        <taxon>Microbacterium</taxon>
    </lineage>
</organism>
<comment type="cofactor">
    <cofactor evidence="1 15">
        <name>Mg(2+)</name>
        <dbReference type="ChEBI" id="CHEBI:18420"/>
    </cofactor>
</comment>
<dbReference type="UniPathway" id="UPA00049">
    <property type="reaction ID" value="UER00061"/>
</dbReference>
<evidence type="ECO:0000256" key="7">
    <source>
        <dbReference type="ARBA" id="ARBA00023004"/>
    </source>
</evidence>
<evidence type="ECO:0000256" key="14">
    <source>
        <dbReference type="ARBA" id="ARBA00029490"/>
    </source>
</evidence>
<keyword evidence="9 15" id="KW-0456">Lyase</keyword>
<evidence type="ECO:0000256" key="6">
    <source>
        <dbReference type="ARBA" id="ARBA00022842"/>
    </source>
</evidence>
<dbReference type="InterPro" id="IPR037237">
    <property type="entry name" value="IlvD/EDD_N"/>
</dbReference>
<feature type="active site" description="Proton acceptor" evidence="15">
    <location>
        <position position="523"/>
    </location>
</feature>
<dbReference type="Pfam" id="PF24877">
    <property type="entry name" value="ILV_EDD_C"/>
    <property type="match status" value="1"/>
</dbReference>
<dbReference type="InterPro" id="IPR020558">
    <property type="entry name" value="DiOHA_6PGluconate_deHydtase_CS"/>
</dbReference>
<dbReference type="GO" id="GO:0009097">
    <property type="term" value="P:isoleucine biosynthetic process"/>
    <property type="evidence" value="ECO:0007669"/>
    <property type="project" value="UniProtKB-UniRule"/>
</dbReference>
<dbReference type="GO" id="GO:0005829">
    <property type="term" value="C:cytosol"/>
    <property type="evidence" value="ECO:0007669"/>
    <property type="project" value="TreeGrafter"/>
</dbReference>
<evidence type="ECO:0000256" key="3">
    <source>
        <dbReference type="ARBA" id="ARBA00022605"/>
    </source>
</evidence>
<dbReference type="SUPFAM" id="SSF143975">
    <property type="entry name" value="IlvD/EDD N-terminal domain-like"/>
    <property type="match status" value="1"/>
</dbReference>
<comment type="caution">
    <text evidence="15">Lacks conserved residue(s) required for the propagation of feature annotation.</text>
</comment>
<keyword evidence="4 15" id="KW-0001">2Fe-2S</keyword>
<reference evidence="18 19" key="1">
    <citation type="submission" date="2015-02" db="EMBL/GenBank/DDBJ databases">
        <title>Draft genome sequences of ten Microbacterium spp. with emphasis on heavy metal contaminated environments.</title>
        <authorList>
            <person name="Corretto E."/>
        </authorList>
    </citation>
    <scope>NUCLEOTIDE SEQUENCE [LARGE SCALE GENOMIC DNA]</scope>
    <source>
        <strain evidence="18 19">SA35</strain>
    </source>
</reference>
<evidence type="ECO:0000313" key="18">
    <source>
        <dbReference type="EMBL" id="KJL48181.1"/>
    </source>
</evidence>
<dbReference type="InterPro" id="IPR056740">
    <property type="entry name" value="ILV_EDD_C"/>
</dbReference>
<comment type="subunit">
    <text evidence="15">Homodimer.</text>
</comment>
<evidence type="ECO:0000256" key="9">
    <source>
        <dbReference type="ARBA" id="ARBA00023239"/>
    </source>
</evidence>
<feature type="domain" description="Dihydroxy-acid/6-phosphogluconate dehydratase N-terminal" evidence="16">
    <location>
        <begin position="35"/>
        <end position="363"/>
    </location>
</feature>
<keyword evidence="19" id="KW-1185">Reference proteome</keyword>
<dbReference type="OrthoDB" id="9807077at2"/>
<dbReference type="PANTHER" id="PTHR43661:SF3">
    <property type="entry name" value="D-XYLONATE DEHYDRATASE YAGF-RELATED"/>
    <property type="match status" value="1"/>
</dbReference>
<evidence type="ECO:0000256" key="2">
    <source>
        <dbReference type="ARBA" id="ARBA00006486"/>
    </source>
</evidence>
<dbReference type="GO" id="GO:0000287">
    <property type="term" value="F:magnesium ion binding"/>
    <property type="evidence" value="ECO:0007669"/>
    <property type="project" value="UniProtKB-UniRule"/>
</dbReference>
<comment type="pathway">
    <text evidence="13 15">Amino-acid biosynthesis; L-isoleucine biosynthesis; L-isoleucine from 2-oxobutanoate: step 3/4.</text>
</comment>
<dbReference type="InterPro" id="IPR000581">
    <property type="entry name" value="ILV_EDD_N"/>
</dbReference>
<feature type="binding site" evidence="15">
    <location>
        <position position="82"/>
    </location>
    <ligand>
        <name>Mg(2+)</name>
        <dbReference type="ChEBI" id="CHEBI:18420"/>
    </ligand>
</feature>
<dbReference type="Gene3D" id="3.50.30.80">
    <property type="entry name" value="IlvD/EDD C-terminal domain-like"/>
    <property type="match status" value="1"/>
</dbReference>
<name>A0A0M2HNA1_9MICO</name>
<comment type="catalytic activity">
    <reaction evidence="15">
        <text>(2R,3R)-2,3-dihydroxy-3-methylpentanoate = (S)-3-methyl-2-oxopentanoate + H2O</text>
        <dbReference type="Rhea" id="RHEA:27694"/>
        <dbReference type="ChEBI" id="CHEBI:15377"/>
        <dbReference type="ChEBI" id="CHEBI:35146"/>
        <dbReference type="ChEBI" id="CHEBI:49258"/>
        <dbReference type="EC" id="4.2.1.9"/>
    </reaction>
</comment>
<evidence type="ECO:0000256" key="12">
    <source>
        <dbReference type="ARBA" id="ARBA00029436"/>
    </source>
</evidence>
<proteinExistence type="inferred from homology"/>
<dbReference type="Proteomes" id="UP000033900">
    <property type="component" value="Unassembled WGS sequence"/>
</dbReference>
<feature type="binding site" description="via carbamate group" evidence="15">
    <location>
        <position position="125"/>
    </location>
    <ligand>
        <name>Mg(2+)</name>
        <dbReference type="ChEBI" id="CHEBI:18420"/>
    </ligand>
</feature>
<feature type="domain" description="Dihydroxy-acid/6-phosphogluconate dehydratase C-terminal" evidence="17">
    <location>
        <begin position="414"/>
        <end position="611"/>
    </location>
</feature>
<comment type="similarity">
    <text evidence="2 15">Belongs to the IlvD/Edd family.</text>
</comment>
<keyword evidence="7 15" id="KW-0408">Iron</keyword>
<comment type="pathway">
    <text evidence="12 15">Amino-acid biosynthesis; L-valine biosynthesis; L-valine from pyruvate: step 3/4.</text>
</comment>
<dbReference type="PROSITE" id="PS00886">
    <property type="entry name" value="ILVD_EDD_1"/>
    <property type="match status" value="1"/>
</dbReference>
<dbReference type="HAMAP" id="MF_00012">
    <property type="entry name" value="IlvD"/>
    <property type="match status" value="1"/>
</dbReference>
<dbReference type="NCBIfam" id="TIGR00110">
    <property type="entry name" value="ilvD"/>
    <property type="match status" value="1"/>
</dbReference>